<gene>
    <name evidence="1" type="ORF">SAMN05216571_10232</name>
</gene>
<evidence type="ECO:0000313" key="2">
    <source>
        <dbReference type="Proteomes" id="UP000198641"/>
    </source>
</evidence>
<proteinExistence type="predicted"/>
<name>A0A1G7P1B3_9GAMM</name>
<dbReference type="RefSeq" id="WP_092522909.1">
    <property type="nucleotide sequence ID" value="NZ_FNCI01000002.1"/>
</dbReference>
<dbReference type="InterPro" id="IPR025990">
    <property type="entry name" value="zinc_ribbon_bacterial"/>
</dbReference>
<dbReference type="EMBL" id="FNCI01000002">
    <property type="protein sequence ID" value="SDF79409.1"/>
    <property type="molecule type" value="Genomic_DNA"/>
</dbReference>
<dbReference type="STRING" id="284577.SAMN05216571_10232"/>
<accession>A0A1G7P1B3</accession>
<evidence type="ECO:0000313" key="1">
    <source>
        <dbReference type="EMBL" id="SDF79409.1"/>
    </source>
</evidence>
<organism evidence="1 2">
    <name type="scientific">Onishia taeanensis</name>
    <dbReference type="NCBI Taxonomy" id="284577"/>
    <lineage>
        <taxon>Bacteria</taxon>
        <taxon>Pseudomonadati</taxon>
        <taxon>Pseudomonadota</taxon>
        <taxon>Gammaproteobacteria</taxon>
        <taxon>Oceanospirillales</taxon>
        <taxon>Halomonadaceae</taxon>
        <taxon>Onishia</taxon>
    </lineage>
</organism>
<reference evidence="1 2" key="1">
    <citation type="submission" date="2016-10" db="EMBL/GenBank/DDBJ databases">
        <authorList>
            <person name="de Groot N.N."/>
        </authorList>
    </citation>
    <scope>NUCLEOTIDE SEQUENCE [LARGE SCALE GENOMIC DNA]</scope>
    <source>
        <strain evidence="1 2">BH539</strain>
    </source>
</reference>
<protein>
    <submittedName>
        <fullName evidence="1">Cysteine-rich CPXCG</fullName>
    </submittedName>
</protein>
<dbReference type="OrthoDB" id="9814566at2"/>
<dbReference type="Proteomes" id="UP000198641">
    <property type="component" value="Unassembled WGS sequence"/>
</dbReference>
<dbReference type="AlphaFoldDB" id="A0A1G7P1B3"/>
<dbReference type="Pfam" id="PF14255">
    <property type="entry name" value="Zn_ribbon_21"/>
    <property type="match status" value="1"/>
</dbReference>
<sequence>MHEEMLNSHAVSCPYCDTGFELLVDASQGSHITWEDCPRCCAPIQVQVAVSAFSGEIEGVTLGRDDDVV</sequence>
<keyword evidence="2" id="KW-1185">Reference proteome</keyword>